<dbReference type="InterPro" id="IPR009057">
    <property type="entry name" value="Homeodomain-like_sf"/>
</dbReference>
<proteinExistence type="predicted"/>
<organism evidence="5 6">
    <name type="scientific">Parendozoicomonas haliclonae</name>
    <dbReference type="NCBI Taxonomy" id="1960125"/>
    <lineage>
        <taxon>Bacteria</taxon>
        <taxon>Pseudomonadati</taxon>
        <taxon>Pseudomonadota</taxon>
        <taxon>Gammaproteobacteria</taxon>
        <taxon>Oceanospirillales</taxon>
        <taxon>Endozoicomonadaceae</taxon>
        <taxon>Parendozoicomonas</taxon>
    </lineage>
</organism>
<dbReference type="PRINTS" id="PR00032">
    <property type="entry name" value="HTHARAC"/>
</dbReference>
<evidence type="ECO:0000256" key="3">
    <source>
        <dbReference type="ARBA" id="ARBA00023163"/>
    </source>
</evidence>
<dbReference type="SUPFAM" id="SSF51182">
    <property type="entry name" value="RmlC-like cupins"/>
    <property type="match status" value="1"/>
</dbReference>
<dbReference type="GO" id="GO:0043565">
    <property type="term" value="F:sequence-specific DNA binding"/>
    <property type="evidence" value="ECO:0007669"/>
    <property type="project" value="InterPro"/>
</dbReference>
<dbReference type="InterPro" id="IPR018060">
    <property type="entry name" value="HTH_AraC"/>
</dbReference>
<accession>A0A1X7AJQ1</accession>
<dbReference type="SUPFAM" id="SSF46689">
    <property type="entry name" value="Homeodomain-like"/>
    <property type="match status" value="1"/>
</dbReference>
<sequence>MSYIINQVDMPPGQPFAINTPPSTEEEGSPFLLPHRHDYFEILWANGDDAGTHTIDLVDYTLRPNRLFVISPGQIHESTRLGDVHIMSFVPSYMPDDYQHGSLMDTIFGDIGGDKPFIDIDNKGMAELEVIYGLMGREVTTKHPDWDFIEHLLSAFLHYLARYTEVSQGKKSLNSERLLHLRKLINHNFRNHHQTEFYAEALSVTSNRLNVLTRESTGKTVTRLIHDRIITEAYRELIFTTKTVKTIGMELGFEDPAYFSRFFRRTAGESPMDFRERTTKKYHRIP</sequence>
<dbReference type="RefSeq" id="WP_087109618.1">
    <property type="nucleotide sequence ID" value="NZ_CBCSCN010000002.1"/>
</dbReference>
<keyword evidence="6" id="KW-1185">Reference proteome</keyword>
<reference evidence="5 6" key="1">
    <citation type="submission" date="2017-03" db="EMBL/GenBank/DDBJ databases">
        <authorList>
            <person name="Afonso C.L."/>
            <person name="Miller P.J."/>
            <person name="Scott M.A."/>
            <person name="Spackman E."/>
            <person name="Goraichik I."/>
            <person name="Dimitrov K.M."/>
            <person name="Suarez D.L."/>
            <person name="Swayne D.E."/>
        </authorList>
    </citation>
    <scope>NUCLEOTIDE SEQUENCE [LARGE SCALE GENOMIC DNA]</scope>
    <source>
        <strain evidence="5">SB41UT1</strain>
    </source>
</reference>
<dbReference type="OrthoDB" id="9814125at2"/>
<evidence type="ECO:0000259" key="4">
    <source>
        <dbReference type="PROSITE" id="PS01124"/>
    </source>
</evidence>
<keyword evidence="1" id="KW-0805">Transcription regulation</keyword>
<dbReference type="SMART" id="SM00342">
    <property type="entry name" value="HTH_ARAC"/>
    <property type="match status" value="1"/>
</dbReference>
<dbReference type="AlphaFoldDB" id="A0A1X7AJQ1"/>
<evidence type="ECO:0000313" key="6">
    <source>
        <dbReference type="Proteomes" id="UP000196573"/>
    </source>
</evidence>
<dbReference type="Pfam" id="PF12833">
    <property type="entry name" value="HTH_18"/>
    <property type="match status" value="1"/>
</dbReference>
<dbReference type="PANTHER" id="PTHR43280:SF32">
    <property type="entry name" value="TRANSCRIPTIONAL REGULATORY PROTEIN"/>
    <property type="match status" value="1"/>
</dbReference>
<name>A0A1X7AJQ1_9GAMM</name>
<protein>
    <submittedName>
        <fullName evidence="5">Arabinose operon regulatory protein</fullName>
    </submittedName>
</protein>
<dbReference type="GO" id="GO:0003700">
    <property type="term" value="F:DNA-binding transcription factor activity"/>
    <property type="evidence" value="ECO:0007669"/>
    <property type="project" value="InterPro"/>
</dbReference>
<dbReference type="PROSITE" id="PS01124">
    <property type="entry name" value="HTH_ARAC_FAMILY_2"/>
    <property type="match status" value="1"/>
</dbReference>
<feature type="domain" description="HTH araC/xylS-type" evidence="4">
    <location>
        <begin position="179"/>
        <end position="277"/>
    </location>
</feature>
<evidence type="ECO:0000256" key="2">
    <source>
        <dbReference type="ARBA" id="ARBA00023125"/>
    </source>
</evidence>
<dbReference type="Proteomes" id="UP000196573">
    <property type="component" value="Unassembled WGS sequence"/>
</dbReference>
<dbReference type="InterPro" id="IPR020449">
    <property type="entry name" value="Tscrpt_reg_AraC-type_HTH"/>
</dbReference>
<dbReference type="InterPro" id="IPR011051">
    <property type="entry name" value="RmlC_Cupin_sf"/>
</dbReference>
<evidence type="ECO:0000256" key="1">
    <source>
        <dbReference type="ARBA" id="ARBA00023015"/>
    </source>
</evidence>
<dbReference type="Gene3D" id="1.10.10.60">
    <property type="entry name" value="Homeodomain-like"/>
    <property type="match status" value="1"/>
</dbReference>
<evidence type="ECO:0000313" key="5">
    <source>
        <dbReference type="EMBL" id="SMA46295.1"/>
    </source>
</evidence>
<keyword evidence="2" id="KW-0238">DNA-binding</keyword>
<gene>
    <name evidence="5" type="primary">araC_2</name>
    <name evidence="5" type="ORF">EHSB41UT_02131</name>
</gene>
<keyword evidence="3" id="KW-0804">Transcription</keyword>
<dbReference type="PANTHER" id="PTHR43280">
    <property type="entry name" value="ARAC-FAMILY TRANSCRIPTIONAL REGULATOR"/>
    <property type="match status" value="1"/>
</dbReference>
<dbReference type="EMBL" id="FWPT01000004">
    <property type="protein sequence ID" value="SMA46295.1"/>
    <property type="molecule type" value="Genomic_DNA"/>
</dbReference>